<protein>
    <submittedName>
        <fullName evidence="3">Aste57867_7365 protein</fullName>
    </submittedName>
</protein>
<feature type="transmembrane region" description="Helical" evidence="1">
    <location>
        <begin position="102"/>
        <end position="121"/>
    </location>
</feature>
<proteinExistence type="predicted"/>
<feature type="transmembrane region" description="Helical" evidence="1">
    <location>
        <begin position="71"/>
        <end position="90"/>
    </location>
</feature>
<accession>A0A485KI89</accession>
<evidence type="ECO:0000256" key="1">
    <source>
        <dbReference type="SAM" id="Phobius"/>
    </source>
</evidence>
<feature type="transmembrane region" description="Helical" evidence="1">
    <location>
        <begin position="133"/>
        <end position="153"/>
    </location>
</feature>
<reference evidence="3 4" key="1">
    <citation type="submission" date="2019-03" db="EMBL/GenBank/DDBJ databases">
        <authorList>
            <person name="Gaulin E."/>
            <person name="Dumas B."/>
        </authorList>
    </citation>
    <scope>NUCLEOTIDE SEQUENCE [LARGE SCALE GENOMIC DNA]</scope>
    <source>
        <strain evidence="3">CBS 568.67</strain>
    </source>
</reference>
<feature type="transmembrane region" description="Helical" evidence="1">
    <location>
        <begin position="32"/>
        <end position="59"/>
    </location>
</feature>
<reference evidence="2" key="2">
    <citation type="submission" date="2019-06" db="EMBL/GenBank/DDBJ databases">
        <title>Genomics analysis of Aphanomyces spp. identifies a new class of oomycete effector associated with host adaptation.</title>
        <authorList>
            <person name="Gaulin E."/>
        </authorList>
    </citation>
    <scope>NUCLEOTIDE SEQUENCE</scope>
    <source>
        <strain evidence="2">CBS 578.67</strain>
    </source>
</reference>
<dbReference type="EMBL" id="VJMH01003918">
    <property type="protein sequence ID" value="KAF0704394.1"/>
    <property type="molecule type" value="Genomic_DNA"/>
</dbReference>
<evidence type="ECO:0000313" key="2">
    <source>
        <dbReference type="EMBL" id="KAF0704394.1"/>
    </source>
</evidence>
<dbReference type="AlphaFoldDB" id="A0A485KI89"/>
<dbReference type="OrthoDB" id="149075at2759"/>
<evidence type="ECO:0000313" key="3">
    <source>
        <dbReference type="EMBL" id="VFT84282.1"/>
    </source>
</evidence>
<keyword evidence="1" id="KW-0812">Transmembrane</keyword>
<keyword evidence="1" id="KW-1133">Transmembrane helix</keyword>
<organism evidence="3 4">
    <name type="scientific">Aphanomyces stellatus</name>
    <dbReference type="NCBI Taxonomy" id="120398"/>
    <lineage>
        <taxon>Eukaryota</taxon>
        <taxon>Sar</taxon>
        <taxon>Stramenopiles</taxon>
        <taxon>Oomycota</taxon>
        <taxon>Saprolegniomycetes</taxon>
        <taxon>Saprolegniales</taxon>
        <taxon>Verrucalvaceae</taxon>
        <taxon>Aphanomyces</taxon>
    </lineage>
</organism>
<evidence type="ECO:0000313" key="4">
    <source>
        <dbReference type="Proteomes" id="UP000332933"/>
    </source>
</evidence>
<dbReference type="EMBL" id="CAADRA010003930">
    <property type="protein sequence ID" value="VFT84282.1"/>
    <property type="molecule type" value="Genomic_DNA"/>
</dbReference>
<name>A0A485KI89_9STRA</name>
<gene>
    <name evidence="3" type="primary">Aste57867_7365</name>
    <name evidence="2" type="ORF">As57867_007339</name>
    <name evidence="3" type="ORF">ASTE57867_7365</name>
</gene>
<keyword evidence="1" id="KW-0472">Membrane</keyword>
<dbReference type="Proteomes" id="UP000332933">
    <property type="component" value="Unassembled WGS sequence"/>
</dbReference>
<sequence length="172" mass="19082">MCLCRGCLCPPHALRLSHIKRGWFDPLILTNLVYVAAAAVSFCVGQYTCAALQFSASIASTLFHRHRETKYLPLDACISGNLGLIAMYLLYHAHTNDLQHVIGIKAVLGVACAFTFIYCGMPGDVQYEEWHRYWHYASGGTTLVTSLLLSMHVPEFDSLVYTTLFGTAFLGQ</sequence>
<keyword evidence="4" id="KW-1185">Reference proteome</keyword>